<dbReference type="InterPro" id="IPR029058">
    <property type="entry name" value="AB_hydrolase_fold"/>
</dbReference>
<dbReference type="NCBIfam" id="TIGR03561">
    <property type="entry name" value="organ_hyd_perox"/>
    <property type="match status" value="1"/>
</dbReference>
<dbReference type="Gene3D" id="2.20.25.10">
    <property type="match status" value="1"/>
</dbReference>
<dbReference type="Gene3D" id="3.30.300.20">
    <property type="match status" value="1"/>
</dbReference>
<proteinExistence type="inferred from homology"/>
<feature type="domain" description="AB hydrolase-1" evidence="2">
    <location>
        <begin position="34"/>
        <end position="166"/>
    </location>
</feature>
<dbReference type="PANTHER" id="PTHR33797:SF2">
    <property type="entry name" value="ORGANIC HYDROPEROXIDE RESISTANCE PROTEIN-LIKE"/>
    <property type="match status" value="1"/>
</dbReference>
<sequence>MSATHLRGASERGYLDLPWGQVHYRRAGDPSAVPLLILHQSPLSSATYEPALAALAAHGLYVVAVDTPGFGMSDAPGEQWSIPDYAAATWRIADALGLGKVHLLGQHTGAVVAAEAALTARDRVNGLIFQGLPLYDDAERAEKKAGYAPGYRVAHDGGHLKTIWDRVYWLYPRISAESASRQVAEYLSVGPDYAVAYRAVFDHRLDTAALAGIPMLLLHGGDDVVARMNDVVQAALPGVPLVTIPGGTDFVAEEQPEIFAKAVAEHVLAHRAARPEATFKPIYTATVEVQGGRAGSARSLTGSLDLALTRPADRTSGDTGTDPEELFAAGYGACFAGALGVVARRERIGLDPVSITTSVTLGSVPGGKYAITAALGISAPHVPQADLERIVGIADGLCPYSNAIRGNADVTIEVLGGSPDSAVL</sequence>
<protein>
    <submittedName>
        <fullName evidence="3">Ohr family peroxiredoxin</fullName>
    </submittedName>
</protein>
<gene>
    <name evidence="3" type="ORF">ACFQVD_02880</name>
</gene>
<accession>A0ABW2STN3</accession>
<dbReference type="InterPro" id="IPR036102">
    <property type="entry name" value="OsmC/Ohrsf"/>
</dbReference>
<evidence type="ECO:0000256" key="1">
    <source>
        <dbReference type="ARBA" id="ARBA00007378"/>
    </source>
</evidence>
<evidence type="ECO:0000313" key="4">
    <source>
        <dbReference type="Proteomes" id="UP001596514"/>
    </source>
</evidence>
<dbReference type="InterPro" id="IPR000073">
    <property type="entry name" value="AB_hydrolase_1"/>
</dbReference>
<comment type="similarity">
    <text evidence="1">Belongs to the OsmC/Ohr family.</text>
</comment>
<dbReference type="Pfam" id="PF00561">
    <property type="entry name" value="Abhydrolase_1"/>
    <property type="match status" value="1"/>
</dbReference>
<dbReference type="SUPFAM" id="SSF82784">
    <property type="entry name" value="OsmC-like"/>
    <property type="match status" value="1"/>
</dbReference>
<comment type="caution">
    <text evidence="3">The sequence shown here is derived from an EMBL/GenBank/DDBJ whole genome shotgun (WGS) entry which is preliminary data.</text>
</comment>
<dbReference type="Proteomes" id="UP001596514">
    <property type="component" value="Unassembled WGS sequence"/>
</dbReference>
<dbReference type="SUPFAM" id="SSF53474">
    <property type="entry name" value="alpha/beta-Hydrolases"/>
    <property type="match status" value="1"/>
</dbReference>
<keyword evidence="4" id="KW-1185">Reference proteome</keyword>
<dbReference type="Gene3D" id="3.40.50.1820">
    <property type="entry name" value="alpha/beta hydrolase"/>
    <property type="match status" value="1"/>
</dbReference>
<dbReference type="EMBL" id="JBHTEE010000001">
    <property type="protein sequence ID" value="MFC7599051.1"/>
    <property type="molecule type" value="Genomic_DNA"/>
</dbReference>
<name>A0ABW2STN3_9ACTN</name>
<reference evidence="4" key="1">
    <citation type="journal article" date="2019" name="Int. J. Syst. Evol. Microbiol.">
        <title>The Global Catalogue of Microorganisms (GCM) 10K type strain sequencing project: providing services to taxonomists for standard genome sequencing and annotation.</title>
        <authorList>
            <consortium name="The Broad Institute Genomics Platform"/>
            <consortium name="The Broad Institute Genome Sequencing Center for Infectious Disease"/>
            <person name="Wu L."/>
            <person name="Ma J."/>
        </authorList>
    </citation>
    <scope>NUCLEOTIDE SEQUENCE [LARGE SCALE GENOMIC DNA]</scope>
    <source>
        <strain evidence="4">JCM 10083</strain>
    </source>
</reference>
<dbReference type="RefSeq" id="WP_343963330.1">
    <property type="nucleotide sequence ID" value="NZ_BAAAGK010000017.1"/>
</dbReference>
<dbReference type="PANTHER" id="PTHR33797">
    <property type="entry name" value="ORGANIC HYDROPEROXIDE RESISTANCE PROTEIN-LIKE"/>
    <property type="match status" value="1"/>
</dbReference>
<dbReference type="Pfam" id="PF02566">
    <property type="entry name" value="OsmC"/>
    <property type="match status" value="1"/>
</dbReference>
<dbReference type="InterPro" id="IPR015946">
    <property type="entry name" value="KH_dom-like_a/b"/>
</dbReference>
<dbReference type="PRINTS" id="PR00111">
    <property type="entry name" value="ABHYDROLASE"/>
</dbReference>
<evidence type="ECO:0000313" key="3">
    <source>
        <dbReference type="EMBL" id="MFC7599051.1"/>
    </source>
</evidence>
<evidence type="ECO:0000259" key="2">
    <source>
        <dbReference type="Pfam" id="PF00561"/>
    </source>
</evidence>
<dbReference type="InterPro" id="IPR003718">
    <property type="entry name" value="OsmC/Ohr_fam"/>
</dbReference>
<organism evidence="3 4">
    <name type="scientific">Streptosporangium amethystogenes subsp. fukuiense</name>
    <dbReference type="NCBI Taxonomy" id="698418"/>
    <lineage>
        <taxon>Bacteria</taxon>
        <taxon>Bacillati</taxon>
        <taxon>Actinomycetota</taxon>
        <taxon>Actinomycetes</taxon>
        <taxon>Streptosporangiales</taxon>
        <taxon>Streptosporangiaceae</taxon>
        <taxon>Streptosporangium</taxon>
    </lineage>
</organism>
<dbReference type="InterPro" id="IPR019953">
    <property type="entry name" value="OHR"/>
</dbReference>